<organism evidence="1 2">
    <name type="scientific">Brassica cretica</name>
    <name type="common">Mustard</name>
    <dbReference type="NCBI Taxonomy" id="69181"/>
    <lineage>
        <taxon>Eukaryota</taxon>
        <taxon>Viridiplantae</taxon>
        <taxon>Streptophyta</taxon>
        <taxon>Embryophyta</taxon>
        <taxon>Tracheophyta</taxon>
        <taxon>Spermatophyta</taxon>
        <taxon>Magnoliopsida</taxon>
        <taxon>eudicotyledons</taxon>
        <taxon>Gunneridae</taxon>
        <taxon>Pentapetalae</taxon>
        <taxon>rosids</taxon>
        <taxon>malvids</taxon>
        <taxon>Brassicales</taxon>
        <taxon>Brassicaceae</taxon>
        <taxon>Brassiceae</taxon>
        <taxon>Brassica</taxon>
    </lineage>
</organism>
<reference evidence="1 2" key="1">
    <citation type="journal article" date="2020" name="BMC Genomics">
        <title>Intraspecific diversification of the crop wild relative Brassica cretica Lam. using demographic model selection.</title>
        <authorList>
            <person name="Kioukis A."/>
            <person name="Michalopoulou V.A."/>
            <person name="Briers L."/>
            <person name="Pirintsos S."/>
            <person name="Studholme D.J."/>
            <person name="Pavlidis P."/>
            <person name="Sarris P.F."/>
        </authorList>
    </citation>
    <scope>NUCLEOTIDE SEQUENCE [LARGE SCALE GENOMIC DNA]</scope>
    <source>
        <strain evidence="2">cv. PFS-1207/04</strain>
    </source>
</reference>
<name>A0ABQ7BZW7_BRACR</name>
<dbReference type="Proteomes" id="UP000266723">
    <property type="component" value="Unassembled WGS sequence"/>
</dbReference>
<keyword evidence="2" id="KW-1185">Reference proteome</keyword>
<gene>
    <name evidence="1" type="ORF">DY000_02000196</name>
</gene>
<dbReference type="EMBL" id="QGKV02000832">
    <property type="protein sequence ID" value="KAF3544833.1"/>
    <property type="molecule type" value="Genomic_DNA"/>
</dbReference>
<evidence type="ECO:0000313" key="2">
    <source>
        <dbReference type="Proteomes" id="UP000266723"/>
    </source>
</evidence>
<protein>
    <submittedName>
        <fullName evidence="1">Uncharacterized protein</fullName>
    </submittedName>
</protein>
<proteinExistence type="predicted"/>
<accession>A0ABQ7BZW7</accession>
<comment type="caution">
    <text evidence="1">The sequence shown here is derived from an EMBL/GenBank/DDBJ whole genome shotgun (WGS) entry which is preliminary data.</text>
</comment>
<evidence type="ECO:0000313" key="1">
    <source>
        <dbReference type="EMBL" id="KAF3544833.1"/>
    </source>
</evidence>
<sequence>MPGAAKDDKILRVFLKSHSIHCYSSISSPLYSSPFDWLTRENVLVLEAVGDPSRYQKLLPWES</sequence>